<evidence type="ECO:0000256" key="5">
    <source>
        <dbReference type="ARBA" id="ARBA00022679"/>
    </source>
</evidence>
<organism evidence="20 21">
    <name type="scientific">Acrodontium crateriforme</name>
    <dbReference type="NCBI Taxonomy" id="150365"/>
    <lineage>
        <taxon>Eukaryota</taxon>
        <taxon>Fungi</taxon>
        <taxon>Dikarya</taxon>
        <taxon>Ascomycota</taxon>
        <taxon>Pezizomycotina</taxon>
        <taxon>Dothideomycetes</taxon>
        <taxon>Dothideomycetidae</taxon>
        <taxon>Mycosphaerellales</taxon>
        <taxon>Teratosphaeriaceae</taxon>
        <taxon>Acrodontium</taxon>
    </lineage>
</organism>
<feature type="disulfide bond" evidence="16">
    <location>
        <begin position="26"/>
        <end position="33"/>
    </location>
</feature>
<feature type="region of interest" description="Disordered" evidence="17">
    <location>
        <begin position="328"/>
        <end position="364"/>
    </location>
</feature>
<feature type="compositionally biased region" description="Low complexity" evidence="17">
    <location>
        <begin position="347"/>
        <end position="364"/>
    </location>
</feature>
<dbReference type="Proteomes" id="UP001303373">
    <property type="component" value="Chromosome 1"/>
</dbReference>
<evidence type="ECO:0000259" key="19">
    <source>
        <dbReference type="Pfam" id="PF00722"/>
    </source>
</evidence>
<evidence type="ECO:0000256" key="13">
    <source>
        <dbReference type="ARBA" id="ARBA00038074"/>
    </source>
</evidence>
<evidence type="ECO:0000256" key="2">
    <source>
        <dbReference type="ARBA" id="ARBA00004589"/>
    </source>
</evidence>
<evidence type="ECO:0000256" key="3">
    <source>
        <dbReference type="ARBA" id="ARBA00022622"/>
    </source>
</evidence>
<keyword evidence="10" id="KW-0449">Lipoprotein</keyword>
<sequence length="386" mass="40316">MRFSSNTAAFLAAVLPLALAQTSTDCNPLEKTCPKDTGLNEGTLITDFTKGESKSWSTAAYTTINYDDQGANFVISKTGQAPTIQTDFYIFFGRVDIKMKCATGAGIVSSIVLESDDLDEIDFEFVTTWPSPVETNYFGKGNTTAYDRAIYYPASNPDTTFHTYSVDWTSERINWLVDGTVVRTLNYGDANGGKDFPQTPMRLKMGNWAAGAASEPEGTVEWAGGHVNWAEAPFTMVVASVDITNANPADSYEYSDETGSWQSIKVIKDGSNADPSGSVPASVTASANSTNTVGPTSSISVTAVMPTGAAVTTTSQGASYSMNNASVSAQNPSGSMTSSVVATTEVPGSNPTSSASSSSTKSNGASSLSVMVGGSLLSIALGALLI</sequence>
<dbReference type="AlphaFoldDB" id="A0AAQ3LYN3"/>
<keyword evidence="5" id="KW-0808">Transferase</keyword>
<dbReference type="GO" id="GO:0005975">
    <property type="term" value="P:carbohydrate metabolic process"/>
    <property type="evidence" value="ECO:0007669"/>
    <property type="project" value="InterPro"/>
</dbReference>
<dbReference type="CDD" id="cd02183">
    <property type="entry name" value="GH16_fungal_CRH1_transglycosylase"/>
    <property type="match status" value="1"/>
</dbReference>
<feature type="chain" id="PRO_5042872169" description="Crh-like protein" evidence="18">
    <location>
        <begin position="21"/>
        <end position="386"/>
    </location>
</feature>
<name>A0AAQ3LYN3_9PEZI</name>
<dbReference type="InterPro" id="IPR000757">
    <property type="entry name" value="Beta-glucanase-like"/>
</dbReference>
<feature type="domain" description="GH16" evidence="19">
    <location>
        <begin position="57"/>
        <end position="224"/>
    </location>
</feature>
<feature type="region of interest" description="Disordered" evidence="17">
    <location>
        <begin position="268"/>
        <end position="298"/>
    </location>
</feature>
<evidence type="ECO:0000313" key="20">
    <source>
        <dbReference type="EMBL" id="WPG97951.1"/>
    </source>
</evidence>
<dbReference type="PANTHER" id="PTHR10963">
    <property type="entry name" value="GLYCOSYL HYDROLASE-RELATED"/>
    <property type="match status" value="1"/>
</dbReference>
<evidence type="ECO:0000256" key="15">
    <source>
        <dbReference type="PIRSR" id="PIRSR037299-1"/>
    </source>
</evidence>
<evidence type="ECO:0000256" key="6">
    <source>
        <dbReference type="ARBA" id="ARBA00022729"/>
    </source>
</evidence>
<evidence type="ECO:0000256" key="12">
    <source>
        <dbReference type="ARBA" id="ARBA00023316"/>
    </source>
</evidence>
<keyword evidence="8 14" id="KW-0472">Membrane</keyword>
<keyword evidence="21" id="KW-1185">Reference proteome</keyword>
<keyword evidence="11" id="KW-0326">Glycosidase</keyword>
<dbReference type="GO" id="GO:0098552">
    <property type="term" value="C:side of membrane"/>
    <property type="evidence" value="ECO:0007669"/>
    <property type="project" value="UniProtKB-KW"/>
</dbReference>
<dbReference type="Gene3D" id="2.60.120.200">
    <property type="match status" value="1"/>
</dbReference>
<keyword evidence="4" id="KW-0328">Glycosyltransferase</keyword>
<comment type="subcellular location">
    <subcellularLocation>
        <location evidence="2">Membrane</location>
        <topology evidence="2">Lipid-anchor</topology>
        <topology evidence="2">GPI-anchor</topology>
    </subcellularLocation>
</comment>
<keyword evidence="12" id="KW-0961">Cell wall biogenesis/degradation</keyword>
<evidence type="ECO:0000256" key="16">
    <source>
        <dbReference type="PIRSR" id="PIRSR037299-2"/>
    </source>
</evidence>
<evidence type="ECO:0000256" key="17">
    <source>
        <dbReference type="SAM" id="MobiDB-lite"/>
    </source>
</evidence>
<feature type="active site" description="Proton donor" evidence="15">
    <location>
        <position position="124"/>
    </location>
</feature>
<comment type="catalytic activity">
    <reaction evidence="1">
        <text>Random endo-hydrolysis of N-acetyl-beta-D-glucosaminide (1-&gt;4)-beta-linkages in chitin and chitodextrins.</text>
        <dbReference type="EC" id="3.2.1.14"/>
    </reaction>
</comment>
<keyword evidence="6 18" id="KW-0732">Signal</keyword>
<evidence type="ECO:0000256" key="1">
    <source>
        <dbReference type="ARBA" id="ARBA00000822"/>
    </source>
</evidence>
<proteinExistence type="inferred from homology"/>
<dbReference type="PIRSF" id="PIRSF037299">
    <property type="entry name" value="Glycosidase_CRH1_prd"/>
    <property type="match status" value="1"/>
</dbReference>
<dbReference type="InterPro" id="IPR050546">
    <property type="entry name" value="Glycosyl_Hydrlase_16"/>
</dbReference>
<dbReference type="SUPFAM" id="SSF49899">
    <property type="entry name" value="Concanavalin A-like lectins/glucanases"/>
    <property type="match status" value="1"/>
</dbReference>
<evidence type="ECO:0000256" key="8">
    <source>
        <dbReference type="ARBA" id="ARBA00023136"/>
    </source>
</evidence>
<evidence type="ECO:0000256" key="9">
    <source>
        <dbReference type="ARBA" id="ARBA00023180"/>
    </source>
</evidence>
<dbReference type="GO" id="GO:0009277">
    <property type="term" value="C:fungal-type cell wall"/>
    <property type="evidence" value="ECO:0007669"/>
    <property type="project" value="TreeGrafter"/>
</dbReference>
<feature type="signal peptide" evidence="18">
    <location>
        <begin position="1"/>
        <end position="20"/>
    </location>
</feature>
<dbReference type="GO" id="GO:0031505">
    <property type="term" value="P:fungal-type cell wall organization"/>
    <property type="evidence" value="ECO:0007669"/>
    <property type="project" value="TreeGrafter"/>
</dbReference>
<reference evidence="20 21" key="1">
    <citation type="submission" date="2023-11" db="EMBL/GenBank/DDBJ databases">
        <title>An acidophilic fungus is an integral part of prey digestion in a carnivorous sundew plant.</title>
        <authorList>
            <person name="Tsai I.J."/>
        </authorList>
    </citation>
    <scope>NUCLEOTIDE SEQUENCE [LARGE SCALE GENOMIC DNA]</scope>
    <source>
        <strain evidence="20">169a</strain>
    </source>
</reference>
<evidence type="ECO:0000256" key="14">
    <source>
        <dbReference type="PIRNR" id="PIRNR037299"/>
    </source>
</evidence>
<dbReference type="GO" id="GO:0016757">
    <property type="term" value="F:glycosyltransferase activity"/>
    <property type="evidence" value="ECO:0007669"/>
    <property type="project" value="UniProtKB-KW"/>
</dbReference>
<protein>
    <recommendedName>
        <fullName evidence="14">Crh-like protein</fullName>
        <ecNumber evidence="14">3.2.-.-</ecNumber>
    </recommendedName>
</protein>
<feature type="compositionally biased region" description="Polar residues" evidence="17">
    <location>
        <begin position="273"/>
        <end position="298"/>
    </location>
</feature>
<gene>
    <name evidence="20" type="ORF">R9X50_00073400</name>
</gene>
<keyword evidence="3" id="KW-0336">GPI-anchor</keyword>
<keyword evidence="16" id="KW-1015">Disulfide bond</keyword>
<dbReference type="EC" id="3.2.-.-" evidence="14"/>
<evidence type="ECO:0000256" key="11">
    <source>
        <dbReference type="ARBA" id="ARBA00023295"/>
    </source>
</evidence>
<dbReference type="GO" id="GO:0008843">
    <property type="term" value="F:endochitinase activity"/>
    <property type="evidence" value="ECO:0007669"/>
    <property type="project" value="UniProtKB-EC"/>
</dbReference>
<dbReference type="Pfam" id="PF00722">
    <property type="entry name" value="Glyco_hydro_16"/>
    <property type="match status" value="1"/>
</dbReference>
<feature type="compositionally biased region" description="Polar residues" evidence="17">
    <location>
        <begin position="328"/>
        <end position="342"/>
    </location>
</feature>
<dbReference type="PANTHER" id="PTHR10963:SF27">
    <property type="entry name" value="GLYCOSIDASE-RELATED"/>
    <property type="match status" value="1"/>
</dbReference>
<keyword evidence="9" id="KW-0325">Glycoprotein</keyword>
<dbReference type="InterPro" id="IPR013320">
    <property type="entry name" value="ConA-like_dom_sf"/>
</dbReference>
<evidence type="ECO:0000256" key="7">
    <source>
        <dbReference type="ARBA" id="ARBA00022801"/>
    </source>
</evidence>
<evidence type="ECO:0000313" key="21">
    <source>
        <dbReference type="Proteomes" id="UP001303373"/>
    </source>
</evidence>
<evidence type="ECO:0000256" key="10">
    <source>
        <dbReference type="ARBA" id="ARBA00023288"/>
    </source>
</evidence>
<keyword evidence="7 14" id="KW-0378">Hydrolase</keyword>
<accession>A0AAQ3LYN3</accession>
<evidence type="ECO:0000256" key="18">
    <source>
        <dbReference type="SAM" id="SignalP"/>
    </source>
</evidence>
<evidence type="ECO:0000256" key="4">
    <source>
        <dbReference type="ARBA" id="ARBA00022676"/>
    </source>
</evidence>
<comment type="similarity">
    <text evidence="13">Belongs to the glycosyl hydrolase 16 family. CRH1 subfamily.</text>
</comment>
<feature type="active site" description="Nucleophile" evidence="15">
    <location>
        <position position="120"/>
    </location>
</feature>
<dbReference type="InterPro" id="IPR017168">
    <property type="entry name" value="CHR-like"/>
</dbReference>
<dbReference type="EMBL" id="CP138580">
    <property type="protein sequence ID" value="WPG97951.1"/>
    <property type="molecule type" value="Genomic_DNA"/>
</dbReference>